<feature type="signal peptide" evidence="1">
    <location>
        <begin position="1"/>
        <end position="24"/>
    </location>
</feature>
<dbReference type="Proteomes" id="UP000241074">
    <property type="component" value="Chromosome"/>
</dbReference>
<dbReference type="Gene3D" id="3.40.50.1820">
    <property type="entry name" value="alpha/beta hydrolase"/>
    <property type="match status" value="1"/>
</dbReference>
<sequence>MNALGRLLRGIACLCWLIAVPATASTEYRERLPSGAYIRIEVPDGWQPGDALVLFQHGFNLEFDDDPGLGPWRDRLLSEGYAVAASGYRMAGWALFSAVDDNRDLLNAFTQRFGAPGDLISMGGSMGGLIALRLAESPGFERIRGVLSVCPPAAGARSWDTAVDLRMAYDAVCAGVGGGELPRSDGPLPWVFERDQIPNDVGDLLNSGAVIRTLARVTQCTGVTLPPLLRSNGQRARLARLMAFGKFESEDFFITNIGYATFAMSDLIRDPLKLNGGNPFTTSGVDYTDAGINSAVPRFQADAWARQQLHRVSDLTGAIPASTRVVLLHTSRDELVRPSHQRFLDENGDYRTVVQGLGEIRQLFRALVREEVSSHCGFSAPELDAAWVTLKQSMNGAQVKTTDFQQACTASQQAGNAGACRVPGEPTITETVDETMRPRPNQLEAETSARNAGIWFDPNLVGEGFYVEPLPDNQAIVSGYSYPALGDGGEQLWWVGLGRIDGNGISVPDIALYRGPRFQNFQTGDLRAQGFGSAELLFKNRSSAEIRLTVPGRYGSPNRSLSRLTEHAEYTGPVILPIPNVQSFSLAGIYVAPSRSGEGLILHHMPVQNGNNVQQRDFLIWYTFDIEGDPMWLVGERDQPMGMGPGLGINRYHFSLGRPVGTFYPPNFNPGQIQTQPFGTVELENTSCSQMRVRFDARAGGFGQGEFLADRVTATRNSPCVWD</sequence>
<dbReference type="InterPro" id="IPR029058">
    <property type="entry name" value="AB_hydrolase_fold"/>
</dbReference>
<reference evidence="2 3" key="1">
    <citation type="submission" date="2018-03" db="EMBL/GenBank/DDBJ databases">
        <title>Ahniella affigens gen. nov., sp. nov., a gammaproteobacterium isolated from sandy soil near a stream.</title>
        <authorList>
            <person name="Ko Y."/>
            <person name="Kim J.-H."/>
        </authorList>
    </citation>
    <scope>NUCLEOTIDE SEQUENCE [LARGE SCALE GENOMIC DNA]</scope>
    <source>
        <strain evidence="2 3">D13</strain>
    </source>
</reference>
<evidence type="ECO:0000313" key="2">
    <source>
        <dbReference type="EMBL" id="AVP98642.1"/>
    </source>
</evidence>
<gene>
    <name evidence="2" type="ORF">C7S18_16250</name>
</gene>
<protein>
    <recommendedName>
        <fullName evidence="4">Alpha/beta hydrolase</fullName>
    </recommendedName>
</protein>
<dbReference type="AlphaFoldDB" id="A0A2P1PUY9"/>
<evidence type="ECO:0000256" key="1">
    <source>
        <dbReference type="SAM" id="SignalP"/>
    </source>
</evidence>
<reference evidence="2 3" key="2">
    <citation type="submission" date="2018-03" db="EMBL/GenBank/DDBJ databases">
        <authorList>
            <person name="Keele B.F."/>
        </authorList>
    </citation>
    <scope>NUCLEOTIDE SEQUENCE [LARGE SCALE GENOMIC DNA]</scope>
    <source>
        <strain evidence="2 3">D13</strain>
    </source>
</reference>
<evidence type="ECO:0008006" key="4">
    <source>
        <dbReference type="Google" id="ProtNLM"/>
    </source>
</evidence>
<organism evidence="2 3">
    <name type="scientific">Ahniella affigens</name>
    <dbReference type="NCBI Taxonomy" id="2021234"/>
    <lineage>
        <taxon>Bacteria</taxon>
        <taxon>Pseudomonadati</taxon>
        <taxon>Pseudomonadota</taxon>
        <taxon>Gammaproteobacteria</taxon>
        <taxon>Lysobacterales</taxon>
        <taxon>Rhodanobacteraceae</taxon>
        <taxon>Ahniella</taxon>
    </lineage>
</organism>
<dbReference type="RefSeq" id="WP_106892562.1">
    <property type="nucleotide sequence ID" value="NZ_CP027860.1"/>
</dbReference>
<keyword evidence="1" id="KW-0732">Signal</keyword>
<dbReference type="EMBL" id="CP027860">
    <property type="protein sequence ID" value="AVP98642.1"/>
    <property type="molecule type" value="Genomic_DNA"/>
</dbReference>
<dbReference type="KEGG" id="xba:C7S18_16250"/>
<feature type="chain" id="PRO_5015188464" description="Alpha/beta hydrolase" evidence="1">
    <location>
        <begin position="25"/>
        <end position="723"/>
    </location>
</feature>
<name>A0A2P1PUY9_9GAMM</name>
<accession>A0A2P1PUY9</accession>
<dbReference type="OrthoDB" id="5927922at2"/>
<proteinExistence type="predicted"/>
<evidence type="ECO:0000313" key="3">
    <source>
        <dbReference type="Proteomes" id="UP000241074"/>
    </source>
</evidence>
<dbReference type="SUPFAM" id="SSF53474">
    <property type="entry name" value="alpha/beta-Hydrolases"/>
    <property type="match status" value="1"/>
</dbReference>
<keyword evidence="3" id="KW-1185">Reference proteome</keyword>